<evidence type="ECO:0000313" key="3">
    <source>
        <dbReference type="Proteomes" id="UP000634780"/>
    </source>
</evidence>
<dbReference type="RefSeq" id="WP_190117224.1">
    <property type="nucleotide sequence ID" value="NZ_BMVR01000007.1"/>
</dbReference>
<keyword evidence="3" id="KW-1185">Reference proteome</keyword>
<dbReference type="EMBL" id="JAEKOZ010000010">
    <property type="protein sequence ID" value="MBJ3808968.1"/>
    <property type="molecule type" value="Genomic_DNA"/>
</dbReference>
<dbReference type="InterPro" id="IPR043504">
    <property type="entry name" value="Peptidase_S1_PA_chymotrypsin"/>
</dbReference>
<organism evidence="2 3">
    <name type="scientific">Streptomyces flavofungini</name>
    <dbReference type="NCBI Taxonomy" id="68200"/>
    <lineage>
        <taxon>Bacteria</taxon>
        <taxon>Bacillati</taxon>
        <taxon>Actinomycetota</taxon>
        <taxon>Actinomycetes</taxon>
        <taxon>Kitasatosporales</taxon>
        <taxon>Streptomycetaceae</taxon>
        <taxon>Streptomyces</taxon>
    </lineage>
</organism>
<name>A0ABS0X726_9ACTN</name>
<evidence type="ECO:0000256" key="1">
    <source>
        <dbReference type="SAM" id="SignalP"/>
    </source>
</evidence>
<reference evidence="2 3" key="1">
    <citation type="submission" date="2020-12" db="EMBL/GenBank/DDBJ databases">
        <title>Streptomyces typhae sp. nov., a novel endophytic actinomycete isolated from the root of cattail pollen (Typha angustifolia L.).</title>
        <authorList>
            <person name="Peng C."/>
            <person name="Liu C."/>
        </authorList>
    </citation>
    <scope>NUCLEOTIDE SEQUENCE [LARGE SCALE GENOMIC DNA]</scope>
    <source>
        <strain evidence="2 3">JCM 4753</strain>
    </source>
</reference>
<comment type="caution">
    <text evidence="2">The sequence shown here is derived from an EMBL/GenBank/DDBJ whole genome shotgun (WGS) entry which is preliminary data.</text>
</comment>
<dbReference type="Proteomes" id="UP000634780">
    <property type="component" value="Unassembled WGS sequence"/>
</dbReference>
<proteinExistence type="predicted"/>
<accession>A0ABS0X726</accession>
<gene>
    <name evidence="2" type="ORF">JGB26_17910</name>
</gene>
<evidence type="ECO:0000313" key="2">
    <source>
        <dbReference type="EMBL" id="MBJ3808968.1"/>
    </source>
</evidence>
<dbReference type="SUPFAM" id="SSF50494">
    <property type="entry name" value="Trypsin-like serine proteases"/>
    <property type="match status" value="1"/>
</dbReference>
<sequence length="281" mass="29141">MRRQALTACVAALVLALAWSTPTSGAPASRANDPQPHRGGADLVVHRSNGDYGCTSGFTVRQWDGGKRAMVTAGHCSNAVTGVKATSGQYAYGSFLKAAFEEKADLGLLTGTADSPQTYAPTLWTDGGPAGSPVARRVLGKVDAPARGSSVCISGNITKLVCDITVQHLSDGVECEENPPKRCTKGLVRAVKGGQKISDFGDSGAPVFVPIDTVIDGHPVHGALLVGLFVAGGKQNPTGPDDMVLFHTVKQVECFLRVQVLTSQEADSGNTTPPTPRSDCG</sequence>
<feature type="signal peptide" evidence="1">
    <location>
        <begin position="1"/>
        <end position="25"/>
    </location>
</feature>
<protein>
    <submittedName>
        <fullName evidence="2">Uncharacterized protein</fullName>
    </submittedName>
</protein>
<feature type="chain" id="PRO_5047367440" evidence="1">
    <location>
        <begin position="26"/>
        <end position="281"/>
    </location>
</feature>
<keyword evidence="1" id="KW-0732">Signal</keyword>
<dbReference type="Gene3D" id="2.40.10.10">
    <property type="entry name" value="Trypsin-like serine proteases"/>
    <property type="match status" value="2"/>
</dbReference>
<dbReference type="InterPro" id="IPR009003">
    <property type="entry name" value="Peptidase_S1_PA"/>
</dbReference>